<reference evidence="3" key="1">
    <citation type="journal article" date="2017" name="Appl. Environ. Microbiol.">
        <title>Genomic Analysis of Calderihabitans maritimus KKC1, a Thermophilic, Hydrogenogenic, Carboxydotrophic Bacterium Isolated from Marine Sediment.</title>
        <authorList>
            <person name="Omae K."/>
            <person name="Yoneda Y."/>
            <person name="Fukuyama Y."/>
            <person name="Yoshida T."/>
            <person name="Sako Y."/>
        </authorList>
    </citation>
    <scope>NUCLEOTIDE SEQUENCE [LARGE SCALE GENOMIC DNA]</scope>
    <source>
        <strain evidence="3">KKC1</strain>
    </source>
</reference>
<accession>A0A1Z5HU47</accession>
<evidence type="ECO:0000313" key="3">
    <source>
        <dbReference type="Proteomes" id="UP000197032"/>
    </source>
</evidence>
<dbReference type="Gene3D" id="2.20.28.30">
    <property type="entry name" value="RNA polymerase ii, chain L"/>
    <property type="match status" value="1"/>
</dbReference>
<protein>
    <recommendedName>
        <fullName evidence="1">Putative regulatory protein FmdB zinc ribbon domain-containing protein</fullName>
    </recommendedName>
</protein>
<comment type="caution">
    <text evidence="2">The sequence shown here is derived from an EMBL/GenBank/DDBJ whole genome shotgun (WGS) entry which is preliminary data.</text>
</comment>
<gene>
    <name evidence="2" type="ORF">KKC1_21850</name>
</gene>
<dbReference type="RefSeq" id="WP_088554263.1">
    <property type="nucleotide sequence ID" value="NZ_BDGJ01000111.1"/>
</dbReference>
<proteinExistence type="predicted"/>
<keyword evidence="3" id="KW-1185">Reference proteome</keyword>
<dbReference type="AlphaFoldDB" id="A0A1Z5HU47"/>
<feature type="domain" description="Putative regulatory protein FmdB zinc ribbon" evidence="1">
    <location>
        <begin position="1"/>
        <end position="42"/>
    </location>
</feature>
<dbReference type="Pfam" id="PF09723">
    <property type="entry name" value="Zn_ribbon_8"/>
    <property type="match status" value="1"/>
</dbReference>
<dbReference type="EMBL" id="BDGJ01000111">
    <property type="protein sequence ID" value="GAW93044.1"/>
    <property type="molecule type" value="Genomic_DNA"/>
</dbReference>
<organism evidence="2 3">
    <name type="scientific">Calderihabitans maritimus</name>
    <dbReference type="NCBI Taxonomy" id="1246530"/>
    <lineage>
        <taxon>Bacteria</taxon>
        <taxon>Bacillati</taxon>
        <taxon>Bacillota</taxon>
        <taxon>Clostridia</taxon>
        <taxon>Neomoorellales</taxon>
        <taxon>Calderihabitantaceae</taxon>
        <taxon>Calderihabitans</taxon>
    </lineage>
</organism>
<sequence>MPSYDFRCEKCGHDFTVRVSWREKDKVKCPVCGSSSVKQLFTSFTLLTGGSGGACNAPSGSPFG</sequence>
<dbReference type="SMART" id="SM00834">
    <property type="entry name" value="CxxC_CXXC_SSSS"/>
    <property type="match status" value="1"/>
</dbReference>
<evidence type="ECO:0000259" key="1">
    <source>
        <dbReference type="SMART" id="SM00834"/>
    </source>
</evidence>
<dbReference type="Proteomes" id="UP000197032">
    <property type="component" value="Unassembled WGS sequence"/>
</dbReference>
<dbReference type="InterPro" id="IPR013429">
    <property type="entry name" value="Regulatory_FmdB_Zinc_ribbon"/>
</dbReference>
<name>A0A1Z5HU47_9FIRM</name>
<dbReference type="NCBIfam" id="TIGR02605">
    <property type="entry name" value="CxxC_CxxC_SSSS"/>
    <property type="match status" value="1"/>
</dbReference>
<dbReference type="OrthoDB" id="9813321at2"/>
<evidence type="ECO:0000313" key="2">
    <source>
        <dbReference type="EMBL" id="GAW93044.1"/>
    </source>
</evidence>